<keyword evidence="2" id="KW-1185">Reference proteome</keyword>
<reference evidence="2" key="1">
    <citation type="journal article" date="2024" name="Proc. Natl. Acad. Sci. U.S.A.">
        <title>Extraordinary preservation of gene collinearity over three hundred million years revealed in homosporous lycophytes.</title>
        <authorList>
            <person name="Li C."/>
            <person name="Wickell D."/>
            <person name="Kuo L.Y."/>
            <person name="Chen X."/>
            <person name="Nie B."/>
            <person name="Liao X."/>
            <person name="Peng D."/>
            <person name="Ji J."/>
            <person name="Jenkins J."/>
            <person name="Williams M."/>
            <person name="Shu S."/>
            <person name="Plott C."/>
            <person name="Barry K."/>
            <person name="Rajasekar S."/>
            <person name="Grimwood J."/>
            <person name="Han X."/>
            <person name="Sun S."/>
            <person name="Hou Z."/>
            <person name="He W."/>
            <person name="Dai G."/>
            <person name="Sun C."/>
            <person name="Schmutz J."/>
            <person name="Leebens-Mack J.H."/>
            <person name="Li F.W."/>
            <person name="Wang L."/>
        </authorList>
    </citation>
    <scope>NUCLEOTIDE SEQUENCE [LARGE SCALE GENOMIC DNA]</scope>
    <source>
        <strain evidence="2">cv. PW_Plant_1</strain>
    </source>
</reference>
<dbReference type="Proteomes" id="UP001162992">
    <property type="component" value="Chromosome 23"/>
</dbReference>
<evidence type="ECO:0000313" key="1">
    <source>
        <dbReference type="EMBL" id="KAJ7514895.1"/>
    </source>
</evidence>
<protein>
    <submittedName>
        <fullName evidence="1">Uncharacterized protein</fullName>
    </submittedName>
</protein>
<gene>
    <name evidence="1" type="ORF">O6H91_23G065300</name>
</gene>
<sequence length="545" mass="60106">MRRALKEPITVEDFSGTWFLLQHVQWRLLQACKVMASSVCSKLASTPRDSLDNCSLTGRENQSVISDLEGGLLISRSSFAYFFLVAFEAGSVLRALCLLLVYPCACLSHHLFSEALGLQILIFVAVAGIKESTVQGSSRAVLIKFFLEDMHPQAYKVLIACGKRYVMTAIPRVIAEPFAKEYLGAEEVIGSELQVTSSGYCTGFVKGSCLQSGMQREKALYHVFGDRHPDIAVLDCCNNSSFMSSCKEAYVVPQSRRSVHPVPREQYLKPFVFHDGRLAVRPTPATALAVFLWGPIGLALALLRILVAISLPTIGLRLLVEAMLGISIRVKGRVPPPVKPGKMGVLFVCSHRTLLDPVFLSGAAKRRVPALTYSISPLSELLAPIKTVRLTRSRTQDSRAMISLLKQGDLAVCPEGTTCREPYLLRFSSLFAELADNIVPVAINCKIQIFHGSTARGWKAMDPFFFLMNPCPVYSLEFLDQLPAELSCVSGKSSYEVANYIQSQISQRLGFQCTNLTRKDKYRILAGNDGVAPEASVKPRRIISW</sequence>
<comment type="caution">
    <text evidence="1">The sequence shown here is derived from an EMBL/GenBank/DDBJ whole genome shotgun (WGS) entry which is preliminary data.</text>
</comment>
<accession>A0ACC2ABJ4</accession>
<dbReference type="EMBL" id="CM055114">
    <property type="protein sequence ID" value="KAJ7514895.1"/>
    <property type="molecule type" value="Genomic_DNA"/>
</dbReference>
<proteinExistence type="predicted"/>
<organism evidence="1 2">
    <name type="scientific">Diphasiastrum complanatum</name>
    <name type="common">Issler's clubmoss</name>
    <name type="synonym">Lycopodium complanatum</name>
    <dbReference type="NCBI Taxonomy" id="34168"/>
    <lineage>
        <taxon>Eukaryota</taxon>
        <taxon>Viridiplantae</taxon>
        <taxon>Streptophyta</taxon>
        <taxon>Embryophyta</taxon>
        <taxon>Tracheophyta</taxon>
        <taxon>Lycopodiopsida</taxon>
        <taxon>Lycopodiales</taxon>
        <taxon>Lycopodiaceae</taxon>
        <taxon>Lycopodioideae</taxon>
        <taxon>Diphasiastrum</taxon>
    </lineage>
</organism>
<name>A0ACC2ABJ4_DIPCM</name>
<evidence type="ECO:0000313" key="2">
    <source>
        <dbReference type="Proteomes" id="UP001162992"/>
    </source>
</evidence>